<organism evidence="4 5">
    <name type="scientific">Allorhizobium taibaishanense</name>
    <dbReference type="NCBI Taxonomy" id="887144"/>
    <lineage>
        <taxon>Bacteria</taxon>
        <taxon>Pseudomonadati</taxon>
        <taxon>Pseudomonadota</taxon>
        <taxon>Alphaproteobacteria</taxon>
        <taxon>Hyphomicrobiales</taxon>
        <taxon>Rhizobiaceae</taxon>
        <taxon>Rhizobium/Agrobacterium group</taxon>
        <taxon>Allorhizobium</taxon>
    </lineage>
</organism>
<keyword evidence="2" id="KW-0472">Membrane</keyword>
<feature type="transmembrane region" description="Helical" evidence="2">
    <location>
        <begin position="186"/>
        <end position="207"/>
    </location>
</feature>
<evidence type="ECO:0000256" key="1">
    <source>
        <dbReference type="SAM" id="MobiDB-lite"/>
    </source>
</evidence>
<dbReference type="Proteomes" id="UP000544107">
    <property type="component" value="Unassembled WGS sequence"/>
</dbReference>
<keyword evidence="2" id="KW-0812">Transmembrane</keyword>
<feature type="transmembrane region" description="Helical" evidence="2">
    <location>
        <begin position="118"/>
        <end position="139"/>
    </location>
</feature>
<feature type="transmembrane region" description="Helical" evidence="2">
    <location>
        <begin position="281"/>
        <end position="302"/>
    </location>
</feature>
<name>A0A1Q8ZZT7_9HYPH</name>
<dbReference type="AlphaFoldDB" id="A0A1Q8ZZT7"/>
<proteinExistence type="predicted"/>
<dbReference type="EMBL" id="JACIED010000002">
    <property type="protein sequence ID" value="MBB4007452.1"/>
    <property type="molecule type" value="Genomic_DNA"/>
</dbReference>
<keyword evidence="5" id="KW-1185">Reference proteome</keyword>
<feature type="region of interest" description="Disordered" evidence="1">
    <location>
        <begin position="312"/>
        <end position="334"/>
    </location>
</feature>
<evidence type="ECO:0000313" key="6">
    <source>
        <dbReference type="Proteomes" id="UP000544107"/>
    </source>
</evidence>
<dbReference type="STRING" id="887144.BJF91_04115"/>
<keyword evidence="2" id="KW-1133">Transmembrane helix</keyword>
<evidence type="ECO:0000313" key="5">
    <source>
        <dbReference type="Proteomes" id="UP000185598"/>
    </source>
</evidence>
<reference evidence="4 5" key="1">
    <citation type="submission" date="2016-09" db="EMBL/GenBank/DDBJ databases">
        <title>Rhizobium oryziradicis sp. nov., isolated from the root of rice.</title>
        <authorList>
            <person name="Zhao J."/>
            <person name="Zhang X."/>
        </authorList>
    </citation>
    <scope>NUCLEOTIDE SEQUENCE [LARGE SCALE GENOMIC DNA]</scope>
    <source>
        <strain evidence="4 5">14971</strain>
    </source>
</reference>
<sequence>MKQLDGKLLLTGFLAGVTAIFLVLAANAQPSFSAVLYAASALPVMIVGLRWGNLPAIVAIITAAIAGALAVSPLFACAMAVFTLLPAGWISHLANLARPASEIGGPDKLMAWYPLSDILMHLCGLVAIGVIFLGVMVGYDRELVSNLIDALMATLAERDPTSAAAMGNTVAIKSTMLLTLPIVQGGLWVIMLFAAYYMASRIVAASGNSTRPREDIPSALRMNRNAPFVFLAGIVACFVGGVPALIGATICGTFGAGFLLGGFASLHQRSRGKEWRIPALILAYMASLLAFPAFFIVILGLIDTRRTVALTPPRGGSGPASGPTPGNDGNTPDT</sequence>
<evidence type="ECO:0000313" key="4">
    <source>
        <dbReference type="EMBL" id="OLP47843.1"/>
    </source>
</evidence>
<dbReference type="RefSeq" id="WP_075617023.1">
    <property type="nucleotide sequence ID" value="NZ_JACIED010000002.1"/>
</dbReference>
<gene>
    <name evidence="4" type="ORF">BJF91_04115</name>
    <name evidence="3" type="ORF">GGQ71_001715</name>
</gene>
<feature type="transmembrane region" description="Helical" evidence="2">
    <location>
        <begin position="228"/>
        <end position="261"/>
    </location>
</feature>
<protein>
    <submittedName>
        <fullName evidence="4">DUF2232 domain-containing protein</fullName>
    </submittedName>
</protein>
<dbReference type="Pfam" id="PF09991">
    <property type="entry name" value="DUF2232"/>
    <property type="match status" value="1"/>
</dbReference>
<feature type="transmembrane region" description="Helical" evidence="2">
    <location>
        <begin position="54"/>
        <end position="85"/>
    </location>
</feature>
<dbReference type="Proteomes" id="UP000185598">
    <property type="component" value="Unassembled WGS sequence"/>
</dbReference>
<accession>A0A1Q8ZZT7</accession>
<dbReference type="InterPro" id="IPR018710">
    <property type="entry name" value="DUF2232"/>
</dbReference>
<dbReference type="EMBL" id="MKIN01000027">
    <property type="protein sequence ID" value="OLP47843.1"/>
    <property type="molecule type" value="Genomic_DNA"/>
</dbReference>
<evidence type="ECO:0000313" key="3">
    <source>
        <dbReference type="EMBL" id="MBB4007452.1"/>
    </source>
</evidence>
<evidence type="ECO:0000256" key="2">
    <source>
        <dbReference type="SAM" id="Phobius"/>
    </source>
</evidence>
<comment type="caution">
    <text evidence="4">The sequence shown here is derived from an EMBL/GenBank/DDBJ whole genome shotgun (WGS) entry which is preliminary data.</text>
</comment>
<reference evidence="3 6" key="2">
    <citation type="submission" date="2020-08" db="EMBL/GenBank/DDBJ databases">
        <title>Genomic Encyclopedia of Type Strains, Phase IV (KMG-IV): sequencing the most valuable type-strain genomes for metagenomic binning, comparative biology and taxonomic classification.</title>
        <authorList>
            <person name="Goeker M."/>
        </authorList>
    </citation>
    <scope>NUCLEOTIDE SEQUENCE [LARGE SCALE GENOMIC DNA]</scope>
    <source>
        <strain evidence="3 6">DSM 100021</strain>
    </source>
</reference>